<keyword evidence="2" id="KW-1133">Transmembrane helix</keyword>
<protein>
    <submittedName>
        <fullName evidence="3">Uncharacterized protein</fullName>
    </submittedName>
</protein>
<reference evidence="3" key="2">
    <citation type="journal article" date="2023" name="MicrobiologyOpen">
        <title>Genomics of the tumorigenes clade of the family Rhizobiaceae and description of Rhizobium rhododendri sp. nov.</title>
        <authorList>
            <person name="Kuzmanovic N."/>
            <person name="diCenzo G.C."/>
            <person name="Bunk B."/>
            <person name="Sproeer C."/>
            <person name="Fruehling A."/>
            <person name="Neumann-Schaal M."/>
            <person name="Overmann J."/>
            <person name="Smalla K."/>
        </authorList>
    </citation>
    <scope>NUCLEOTIDE SEQUENCE</scope>
    <source>
        <strain evidence="3">Rho-6.2</strain>
        <plasmid evidence="3">pTi6.2</plasmid>
    </source>
</reference>
<accession>A0ABY8IT84</accession>
<evidence type="ECO:0000313" key="3">
    <source>
        <dbReference type="EMBL" id="WFS26363.1"/>
    </source>
</evidence>
<feature type="transmembrane region" description="Helical" evidence="2">
    <location>
        <begin position="58"/>
        <end position="90"/>
    </location>
</feature>
<keyword evidence="2" id="KW-0812">Transmembrane</keyword>
<evidence type="ECO:0000256" key="1">
    <source>
        <dbReference type="SAM" id="MobiDB-lite"/>
    </source>
</evidence>
<keyword evidence="2" id="KW-0472">Membrane</keyword>
<dbReference type="EMBL" id="CP117269">
    <property type="protein sequence ID" value="WFS26363.1"/>
    <property type="molecule type" value="Genomic_DNA"/>
</dbReference>
<feature type="region of interest" description="Disordered" evidence="1">
    <location>
        <begin position="1"/>
        <end position="24"/>
    </location>
</feature>
<organism evidence="3 4">
    <name type="scientific">Rhizobium rhododendri</name>
    <dbReference type="NCBI Taxonomy" id="2506430"/>
    <lineage>
        <taxon>Bacteria</taxon>
        <taxon>Pseudomonadati</taxon>
        <taxon>Pseudomonadota</taxon>
        <taxon>Alphaproteobacteria</taxon>
        <taxon>Hyphomicrobiales</taxon>
        <taxon>Rhizobiaceae</taxon>
        <taxon>Rhizobium/Agrobacterium group</taxon>
        <taxon>Rhizobium</taxon>
    </lineage>
</organism>
<keyword evidence="4" id="KW-1185">Reference proteome</keyword>
<reference evidence="3" key="1">
    <citation type="journal article" date="2019" name="Phytopathology">
        <title>A Novel Group of Rhizobium tumorigenes-Like Agrobacteria Associated with Crown Gall Disease of Rhododendron and Blueberry.</title>
        <authorList>
            <person name="Kuzmanovic N."/>
            <person name="Behrens P."/>
            <person name="Idczak E."/>
            <person name="Wagner S."/>
            <person name="Gotz M."/>
            <person name="Sproer C."/>
            <person name="Bunk B."/>
            <person name="Overmann J."/>
            <person name="Smalla K."/>
        </authorList>
    </citation>
    <scope>NUCLEOTIDE SEQUENCE</scope>
    <source>
        <strain evidence="3">Rho-6.2</strain>
    </source>
</reference>
<dbReference type="Proteomes" id="UP000318939">
    <property type="component" value="Plasmid pTi6.2"/>
</dbReference>
<evidence type="ECO:0000313" key="4">
    <source>
        <dbReference type="Proteomes" id="UP000318939"/>
    </source>
</evidence>
<evidence type="ECO:0000256" key="2">
    <source>
        <dbReference type="SAM" id="Phobius"/>
    </source>
</evidence>
<gene>
    <name evidence="3" type="ORF">PR018_25440</name>
</gene>
<dbReference type="RefSeq" id="WP_142832389.1">
    <property type="nucleotide sequence ID" value="NZ_CP117269.1"/>
</dbReference>
<geneLocation type="plasmid" evidence="3 4">
    <name>pTi6.2</name>
</geneLocation>
<name>A0ABY8IT84_9HYPH</name>
<proteinExistence type="predicted"/>
<sequence length="113" mass="12373">MNVVRQKSLGLDEASDTNSKIDQSLEAEKSPFTIAREKPRLWMSTVDEFQNAALKRELLLCGGCIIMILAIGAASTAGLVITAFFVLISIGNIFKKVVLSVIGEIRNHVALRR</sequence>
<keyword evidence="3" id="KW-0614">Plasmid</keyword>